<evidence type="ECO:0000256" key="2">
    <source>
        <dbReference type="ARBA" id="ARBA00022525"/>
    </source>
</evidence>
<evidence type="ECO:0000313" key="5">
    <source>
        <dbReference type="EMBL" id="CAG2214677.1"/>
    </source>
</evidence>
<evidence type="ECO:0000259" key="4">
    <source>
        <dbReference type="PROSITE" id="PS50871"/>
    </source>
</evidence>
<dbReference type="Pfam" id="PF00386">
    <property type="entry name" value="C1q"/>
    <property type="match status" value="1"/>
</dbReference>
<keyword evidence="3" id="KW-0732">Signal</keyword>
<organism evidence="5 6">
    <name type="scientific">Mytilus edulis</name>
    <name type="common">Blue mussel</name>
    <dbReference type="NCBI Taxonomy" id="6550"/>
    <lineage>
        <taxon>Eukaryota</taxon>
        <taxon>Metazoa</taxon>
        <taxon>Spiralia</taxon>
        <taxon>Lophotrochozoa</taxon>
        <taxon>Mollusca</taxon>
        <taxon>Bivalvia</taxon>
        <taxon>Autobranchia</taxon>
        <taxon>Pteriomorphia</taxon>
        <taxon>Mytilida</taxon>
        <taxon>Mytiloidea</taxon>
        <taxon>Mytilidae</taxon>
        <taxon>Mytilinae</taxon>
        <taxon>Mytilus</taxon>
    </lineage>
</organism>
<dbReference type="SMART" id="SM00110">
    <property type="entry name" value="C1Q"/>
    <property type="match status" value="1"/>
</dbReference>
<keyword evidence="6" id="KW-1185">Reference proteome</keyword>
<evidence type="ECO:0000256" key="1">
    <source>
        <dbReference type="ARBA" id="ARBA00004613"/>
    </source>
</evidence>
<dbReference type="PROSITE" id="PS50871">
    <property type="entry name" value="C1Q"/>
    <property type="match status" value="1"/>
</dbReference>
<comment type="subcellular location">
    <subcellularLocation>
        <location evidence="1">Secreted</location>
    </subcellularLocation>
</comment>
<dbReference type="PRINTS" id="PR00007">
    <property type="entry name" value="COMPLEMNTC1Q"/>
</dbReference>
<dbReference type="PANTHER" id="PTHR15427">
    <property type="entry name" value="EMILIN ELASTIN MICROFIBRIL INTERFACE-LOCATED PROTEIN ELASTIN MICROFIBRIL INTERFACER"/>
    <property type="match status" value="1"/>
</dbReference>
<dbReference type="InterPro" id="IPR050392">
    <property type="entry name" value="Collagen/C1q_domain"/>
</dbReference>
<protein>
    <submittedName>
        <fullName evidence="5">C1QL</fullName>
    </submittedName>
</protein>
<evidence type="ECO:0000256" key="3">
    <source>
        <dbReference type="SAM" id="SignalP"/>
    </source>
</evidence>
<dbReference type="GO" id="GO:0005576">
    <property type="term" value="C:extracellular region"/>
    <property type="evidence" value="ECO:0007669"/>
    <property type="project" value="UniProtKB-SubCell"/>
</dbReference>
<dbReference type="OrthoDB" id="6095905at2759"/>
<keyword evidence="2" id="KW-0964">Secreted</keyword>
<dbReference type="SUPFAM" id="SSF49842">
    <property type="entry name" value="TNF-like"/>
    <property type="match status" value="1"/>
</dbReference>
<comment type="caution">
    <text evidence="5">The sequence shown here is derived from an EMBL/GenBank/DDBJ whole genome shotgun (WGS) entry which is preliminary data.</text>
</comment>
<gene>
    <name evidence="5" type="ORF">MEDL_28516</name>
</gene>
<dbReference type="Proteomes" id="UP000683360">
    <property type="component" value="Unassembled WGS sequence"/>
</dbReference>
<feature type="chain" id="PRO_5035922909" evidence="3">
    <location>
        <begin position="22"/>
        <end position="325"/>
    </location>
</feature>
<dbReference type="AlphaFoldDB" id="A0A8S3S5Y4"/>
<dbReference type="Gene3D" id="2.60.120.40">
    <property type="match status" value="1"/>
</dbReference>
<evidence type="ECO:0000313" key="6">
    <source>
        <dbReference type="Proteomes" id="UP000683360"/>
    </source>
</evidence>
<reference evidence="5" key="1">
    <citation type="submission" date="2021-03" db="EMBL/GenBank/DDBJ databases">
        <authorList>
            <person name="Bekaert M."/>
        </authorList>
    </citation>
    <scope>NUCLEOTIDE SEQUENCE</scope>
</reference>
<proteinExistence type="predicted"/>
<accession>A0A8S3S5Y4</accession>
<dbReference type="InterPro" id="IPR001073">
    <property type="entry name" value="C1q_dom"/>
</dbReference>
<dbReference type="InterPro" id="IPR008983">
    <property type="entry name" value="Tumour_necrosis_fac-like_dom"/>
</dbReference>
<sequence>MKLSEYLVLLVCFLLFYKTSGERGDVPENVPEINIGSKEFLKVLQKIIRERVEELIEKRSEELFLKLERKIKTVSETNNQIKDLLHQQAPTLFQYTSFNTSLSFVQSKVTSECDNLINNRKTKLINETEHDIIQFVSKTQSYVSKTTTAIQAGVLRRYKDILSDVDAISVSTTELLDSRVKHMLQNISNIELEVEQAIAFFATLSENAPQNGEIIKFDNITTNFGNGYSVTEGLFTAPIDGLYTIHCSFLVVNGYVNVELMRNDNKIGRGYAAGGRLEHTGSIFVTTDLIEGDEVYCRKLPDYSTGIIRGDLYTTFSGYFLKRIS</sequence>
<feature type="domain" description="C1q" evidence="4">
    <location>
        <begin position="193"/>
        <end position="325"/>
    </location>
</feature>
<dbReference type="EMBL" id="CAJPWZ010001419">
    <property type="protein sequence ID" value="CAG2214677.1"/>
    <property type="molecule type" value="Genomic_DNA"/>
</dbReference>
<feature type="signal peptide" evidence="3">
    <location>
        <begin position="1"/>
        <end position="21"/>
    </location>
</feature>
<dbReference type="PANTHER" id="PTHR15427:SF50">
    <property type="entry name" value="COMPLEMENT C1Q TUMOR NECROSIS FACTOR-RELATED PROTEIN 2-LIKE"/>
    <property type="match status" value="1"/>
</dbReference>
<name>A0A8S3S5Y4_MYTED</name>